<dbReference type="EMBL" id="MHQI01000056">
    <property type="protein sequence ID" value="OGZ98765.1"/>
    <property type="molecule type" value="Genomic_DNA"/>
</dbReference>
<organism evidence="2 3">
    <name type="scientific">Candidatus Sungbacteria bacterium RIFCSPHIGHO2_02_FULL_47_11</name>
    <dbReference type="NCBI Taxonomy" id="1802270"/>
    <lineage>
        <taxon>Bacteria</taxon>
        <taxon>Candidatus Sungiibacteriota</taxon>
    </lineage>
</organism>
<dbReference type="PANTHER" id="PTHR34322:SF2">
    <property type="entry name" value="TRANSPOSASE IS200-LIKE DOMAIN-CONTAINING PROTEIN"/>
    <property type="match status" value="1"/>
</dbReference>
<dbReference type="Pfam" id="PF01797">
    <property type="entry name" value="Y1_Tnp"/>
    <property type="match status" value="1"/>
</dbReference>
<gene>
    <name evidence="2" type="ORF">A3C07_00735</name>
</gene>
<sequence length="214" mass="25183">MRKEIFAPDEYYHIYSRGVDKRVVFLDDHDRFRFINTLYILNNFLEIPHHFDIRTLTPRELLEPRKPFVNIAAGCLMDTHYHLVMDPLAENGISALMHKVGVSYSMYFNKRHERTGRLFESTFKAKHIDRPEYAEYITHYIHLNPAVLFNDGSPQSRLGGIEQYQWSSLPDYLGEKSGFSLLLSSSFRNDVLGVTAGEYRKLLHDLYRDRDKFS</sequence>
<accession>A0A1G2KH94</accession>
<dbReference type="Gene3D" id="3.30.70.1290">
    <property type="entry name" value="Transposase IS200-like"/>
    <property type="match status" value="1"/>
</dbReference>
<dbReference type="GO" id="GO:0006313">
    <property type="term" value="P:DNA transposition"/>
    <property type="evidence" value="ECO:0007669"/>
    <property type="project" value="InterPro"/>
</dbReference>
<evidence type="ECO:0000313" key="2">
    <source>
        <dbReference type="EMBL" id="OGZ98765.1"/>
    </source>
</evidence>
<dbReference type="GO" id="GO:0003677">
    <property type="term" value="F:DNA binding"/>
    <property type="evidence" value="ECO:0007669"/>
    <property type="project" value="InterPro"/>
</dbReference>
<dbReference type="SUPFAM" id="SSF143422">
    <property type="entry name" value="Transposase IS200-like"/>
    <property type="match status" value="1"/>
</dbReference>
<dbReference type="Proteomes" id="UP000179023">
    <property type="component" value="Unassembled WGS sequence"/>
</dbReference>
<dbReference type="InterPro" id="IPR002686">
    <property type="entry name" value="Transposase_17"/>
</dbReference>
<evidence type="ECO:0000259" key="1">
    <source>
        <dbReference type="SMART" id="SM01321"/>
    </source>
</evidence>
<dbReference type="SMART" id="SM01321">
    <property type="entry name" value="Y1_Tnp"/>
    <property type="match status" value="1"/>
</dbReference>
<dbReference type="GO" id="GO:0004803">
    <property type="term" value="F:transposase activity"/>
    <property type="evidence" value="ECO:0007669"/>
    <property type="project" value="InterPro"/>
</dbReference>
<name>A0A1G2KH94_9BACT</name>
<evidence type="ECO:0000313" key="3">
    <source>
        <dbReference type="Proteomes" id="UP000179023"/>
    </source>
</evidence>
<protein>
    <recommendedName>
        <fullName evidence="1">Transposase IS200-like domain-containing protein</fullName>
    </recommendedName>
</protein>
<proteinExistence type="predicted"/>
<feature type="domain" description="Transposase IS200-like" evidence="1">
    <location>
        <begin position="7"/>
        <end position="144"/>
    </location>
</feature>
<dbReference type="AlphaFoldDB" id="A0A1G2KH94"/>
<dbReference type="PANTHER" id="PTHR34322">
    <property type="entry name" value="TRANSPOSASE, Y1_TNP DOMAIN-CONTAINING"/>
    <property type="match status" value="1"/>
</dbReference>
<dbReference type="InterPro" id="IPR036515">
    <property type="entry name" value="Transposase_17_sf"/>
</dbReference>
<reference evidence="2 3" key="1">
    <citation type="journal article" date="2016" name="Nat. Commun.">
        <title>Thousands of microbial genomes shed light on interconnected biogeochemical processes in an aquifer system.</title>
        <authorList>
            <person name="Anantharaman K."/>
            <person name="Brown C.T."/>
            <person name="Hug L.A."/>
            <person name="Sharon I."/>
            <person name="Castelle C.J."/>
            <person name="Probst A.J."/>
            <person name="Thomas B.C."/>
            <person name="Singh A."/>
            <person name="Wilkins M.J."/>
            <person name="Karaoz U."/>
            <person name="Brodie E.L."/>
            <person name="Williams K.H."/>
            <person name="Hubbard S.S."/>
            <person name="Banfield J.F."/>
        </authorList>
    </citation>
    <scope>NUCLEOTIDE SEQUENCE [LARGE SCALE GENOMIC DNA]</scope>
</reference>
<comment type="caution">
    <text evidence="2">The sequence shown here is derived from an EMBL/GenBank/DDBJ whole genome shotgun (WGS) entry which is preliminary data.</text>
</comment>